<evidence type="ECO:0000313" key="2">
    <source>
        <dbReference type="Proteomes" id="UP000052237"/>
    </source>
</evidence>
<dbReference type="AlphaFoldDB" id="A0A0S4SRC3"/>
<comment type="caution">
    <text evidence="1">The sequence shown here is derived from an EMBL/GenBank/DDBJ whole genome shotgun (WGS) entry which is preliminary data.</text>
</comment>
<evidence type="ECO:0000313" key="1">
    <source>
        <dbReference type="EMBL" id="CUU88112.1"/>
    </source>
</evidence>
<name>A0A0S4SRC3_CAMHY</name>
<reference evidence="1 2" key="1">
    <citation type="submission" date="2015-11" db="EMBL/GenBank/DDBJ databases">
        <authorList>
            <consortium name="Pathogen Informatics"/>
        </authorList>
    </citation>
    <scope>NUCLEOTIDE SEQUENCE [LARGE SCALE GENOMIC DNA]</scope>
    <source>
        <strain evidence="1 2">006A-0059</strain>
    </source>
</reference>
<accession>A0A0S4SRC3</accession>
<organism evidence="1 2">
    <name type="scientific">Campylobacter hyointestinalis subsp. hyointestinalis</name>
    <dbReference type="NCBI Taxonomy" id="91352"/>
    <lineage>
        <taxon>Bacteria</taxon>
        <taxon>Pseudomonadati</taxon>
        <taxon>Campylobacterota</taxon>
        <taxon>Epsilonproteobacteria</taxon>
        <taxon>Campylobacterales</taxon>
        <taxon>Campylobacteraceae</taxon>
        <taxon>Campylobacter</taxon>
    </lineage>
</organism>
<keyword evidence="2" id="KW-1185">Reference proteome</keyword>
<gene>
    <name evidence="1" type="ORF">ERS686654_01848</name>
</gene>
<protein>
    <submittedName>
        <fullName evidence="1">Uncharacterized protein</fullName>
    </submittedName>
</protein>
<dbReference type="EMBL" id="FAVB01000005">
    <property type="protein sequence ID" value="CUU88112.1"/>
    <property type="molecule type" value="Genomic_DNA"/>
</dbReference>
<proteinExistence type="predicted"/>
<dbReference type="Proteomes" id="UP000052237">
    <property type="component" value="Unassembled WGS sequence"/>
</dbReference>
<sequence length="45" mass="5364">MLMDVKIIKKGKANLAICLRYGYVCKVRIARKFKLYERVQNGKFR</sequence>